<evidence type="ECO:0000313" key="2">
    <source>
        <dbReference type="EMBL" id="ALN60820.1"/>
    </source>
</evidence>
<sequence length="90" mass="10155">MGGCTAGLFHRTTTRKAGFRGRFIPLGFDPKPYQRGIPYRPAFPIRTSRRPRDASNGPDHPRTPALFRTFVAFAEDATHDTCRPFIALHL</sequence>
<accession>A0A0S2DQD0</accession>
<feature type="region of interest" description="Disordered" evidence="1">
    <location>
        <begin position="39"/>
        <end position="63"/>
    </location>
</feature>
<dbReference type="STRING" id="69.GLE_5479"/>
<dbReference type="Proteomes" id="UP000061569">
    <property type="component" value="Chromosome"/>
</dbReference>
<dbReference type="PATRIC" id="fig|69.6.peg.5393"/>
<organism evidence="2 3">
    <name type="scientific">Lysobacter enzymogenes</name>
    <dbReference type="NCBI Taxonomy" id="69"/>
    <lineage>
        <taxon>Bacteria</taxon>
        <taxon>Pseudomonadati</taxon>
        <taxon>Pseudomonadota</taxon>
        <taxon>Gammaproteobacteria</taxon>
        <taxon>Lysobacterales</taxon>
        <taxon>Lysobacteraceae</taxon>
        <taxon>Lysobacter</taxon>
    </lineage>
</organism>
<dbReference type="KEGG" id="lez:GLE_5479"/>
<dbReference type="AlphaFoldDB" id="A0A0S2DQD0"/>
<name>A0A0S2DQD0_LYSEN</name>
<dbReference type="EMBL" id="CP013140">
    <property type="protein sequence ID" value="ALN60820.1"/>
    <property type="molecule type" value="Genomic_DNA"/>
</dbReference>
<reference evidence="2 3" key="1">
    <citation type="submission" date="2015-11" db="EMBL/GenBank/DDBJ databases">
        <title>Genome sequences of Lysobacter enzymogenes strain C3 and Lysobacter antibioticus ATCC 29479.</title>
        <authorList>
            <person name="Kobayashi D.Y."/>
        </authorList>
    </citation>
    <scope>NUCLEOTIDE SEQUENCE [LARGE SCALE GENOMIC DNA]</scope>
    <source>
        <strain evidence="2 3">C3</strain>
    </source>
</reference>
<protein>
    <submittedName>
        <fullName evidence="2">Uncharacterized protein</fullName>
    </submittedName>
</protein>
<evidence type="ECO:0000256" key="1">
    <source>
        <dbReference type="SAM" id="MobiDB-lite"/>
    </source>
</evidence>
<gene>
    <name evidence="2" type="ORF">GLE_5479</name>
</gene>
<evidence type="ECO:0000313" key="3">
    <source>
        <dbReference type="Proteomes" id="UP000061569"/>
    </source>
</evidence>
<proteinExistence type="predicted"/>